<dbReference type="OrthoDB" id="3687960at2"/>
<dbReference type="InterPro" id="IPR016181">
    <property type="entry name" value="Acyl_CoA_acyltransferase"/>
</dbReference>
<keyword evidence="2" id="KW-1185">Reference proteome</keyword>
<protein>
    <submittedName>
        <fullName evidence="1">GNAT family N-acetyltransferase</fullName>
    </submittedName>
</protein>
<comment type="caution">
    <text evidence="1">The sequence shown here is derived from an EMBL/GenBank/DDBJ whole genome shotgun (WGS) entry which is preliminary data.</text>
</comment>
<organism evidence="1 2">
    <name type="scientific">Amycolatopsis antarctica</name>
    <dbReference type="NCBI Taxonomy" id="1854586"/>
    <lineage>
        <taxon>Bacteria</taxon>
        <taxon>Bacillati</taxon>
        <taxon>Actinomycetota</taxon>
        <taxon>Actinomycetes</taxon>
        <taxon>Pseudonocardiales</taxon>
        <taxon>Pseudonocardiaceae</taxon>
        <taxon>Amycolatopsis</taxon>
    </lineage>
</organism>
<dbReference type="AlphaFoldDB" id="A0A263DAD1"/>
<evidence type="ECO:0000313" key="2">
    <source>
        <dbReference type="Proteomes" id="UP000242444"/>
    </source>
</evidence>
<dbReference type="EMBL" id="NKYE01000001">
    <property type="protein sequence ID" value="OZM75311.1"/>
    <property type="molecule type" value="Genomic_DNA"/>
</dbReference>
<accession>A0A263DAD1</accession>
<gene>
    <name evidence="1" type="ORF">CFN78_02305</name>
</gene>
<dbReference type="SUPFAM" id="SSF55729">
    <property type="entry name" value="Acyl-CoA N-acyltransferases (Nat)"/>
    <property type="match status" value="1"/>
</dbReference>
<dbReference type="InParanoid" id="A0A263DAD1"/>
<sequence>MAADVRICDPRTDPEPDDWVDFARAVRPHAVWNHALLGIEAWMSRNPPLLATVHQGGRIVAAFTVLVCRPRRVPRYAPDSRSARGPVWAEVYQPWLSGFPGILHRPEVAGGPLREAVRAVERELVRALGRGLLGVFYRGVGPGLLPAVEGGGRISRQTDSAAVLENHFEGTEDWLAALSKSRRGGLRRQQRALAGDSSLVVRGGAGRTDLDAAVVARLINAHRARFPAPPLDTRSPVAASYVDALVRHPAVHTLTYHDDGGRLLALNTMLDHPVTPVKQHWAALSRADGGRPNLYFDAYVRAVRWATAHGRPRVSAGRGKLDVKASLGFAPSPVHGVLVPRPVLGR</sequence>
<proteinExistence type="predicted"/>
<dbReference type="Proteomes" id="UP000242444">
    <property type="component" value="Unassembled WGS sequence"/>
</dbReference>
<name>A0A263DAD1_9PSEU</name>
<keyword evidence="1" id="KW-0808">Transferase</keyword>
<reference evidence="1 2" key="1">
    <citation type="submission" date="2017-07" db="EMBL/GenBank/DDBJ databases">
        <title>Amycolatopsis antarcticus sp. nov., isolated from the surface of an Antarcticus brown macroalga.</title>
        <authorList>
            <person name="Wang J."/>
            <person name="Leiva S."/>
            <person name="Huang J."/>
            <person name="Huang Y."/>
        </authorList>
    </citation>
    <scope>NUCLEOTIDE SEQUENCE [LARGE SCALE GENOMIC DNA]</scope>
    <source>
        <strain evidence="1 2">AU-G6</strain>
    </source>
</reference>
<evidence type="ECO:0000313" key="1">
    <source>
        <dbReference type="EMBL" id="OZM75311.1"/>
    </source>
</evidence>
<dbReference type="GO" id="GO:0016740">
    <property type="term" value="F:transferase activity"/>
    <property type="evidence" value="ECO:0007669"/>
    <property type="project" value="UniProtKB-KW"/>
</dbReference>